<keyword evidence="1" id="KW-0004">4Fe-4S</keyword>
<dbReference type="PANTHER" id="PTHR30352:SF5">
    <property type="entry name" value="PYRUVATE FORMATE-LYASE 1-ACTIVATING ENZYME"/>
    <property type="match status" value="1"/>
</dbReference>
<accession>Q311C9</accession>
<feature type="binding site" evidence="6">
    <location>
        <position position="89"/>
    </location>
    <ligand>
        <name>[4Fe-4S] cluster</name>
        <dbReference type="ChEBI" id="CHEBI:49883"/>
        <note>4Fe-4S-S-AdoMet</note>
    </ligand>
</feature>
<dbReference type="InterPro" id="IPR058240">
    <property type="entry name" value="rSAM_sf"/>
</dbReference>
<keyword evidence="5 6" id="KW-0411">Iron-sulfur</keyword>
<evidence type="ECO:0000313" key="8">
    <source>
        <dbReference type="EMBL" id="ABB38467.1"/>
    </source>
</evidence>
<protein>
    <submittedName>
        <fullName evidence="8">Radical SAM domain protein</fullName>
    </submittedName>
</protein>
<dbReference type="SFLD" id="SFLDG01101">
    <property type="entry name" value="Uncharacterised_Radical_SAM_Su"/>
    <property type="match status" value="1"/>
</dbReference>
<evidence type="ECO:0000256" key="3">
    <source>
        <dbReference type="ARBA" id="ARBA00022723"/>
    </source>
</evidence>
<evidence type="ECO:0000256" key="5">
    <source>
        <dbReference type="ARBA" id="ARBA00023014"/>
    </source>
</evidence>
<dbReference type="STRING" id="207559.Dde_1670"/>
<gene>
    <name evidence="8" type="ordered locus">Dde_1670</name>
</gene>
<dbReference type="HOGENOM" id="CLU_044176_1_0_7"/>
<dbReference type="GO" id="GO:0046872">
    <property type="term" value="F:metal ion binding"/>
    <property type="evidence" value="ECO:0007669"/>
    <property type="project" value="UniProtKB-KW"/>
</dbReference>
<dbReference type="AlphaFoldDB" id="Q311C9"/>
<dbReference type="NCBIfam" id="TIGR04337">
    <property type="entry name" value="AmmeMemoSam_rS"/>
    <property type="match status" value="1"/>
</dbReference>
<feature type="domain" description="Radical SAM core" evidence="7">
    <location>
        <begin position="67"/>
        <end position="283"/>
    </location>
</feature>
<dbReference type="CDD" id="cd01335">
    <property type="entry name" value="Radical_SAM"/>
    <property type="match status" value="1"/>
</dbReference>
<dbReference type="eggNOG" id="COG1180">
    <property type="taxonomic scope" value="Bacteria"/>
</dbReference>
<dbReference type="InterPro" id="IPR034457">
    <property type="entry name" value="Organic_radical-activating"/>
</dbReference>
<dbReference type="EMBL" id="CP000112">
    <property type="protein sequence ID" value="ABB38467.1"/>
    <property type="molecule type" value="Genomic_DNA"/>
</dbReference>
<feature type="binding site" evidence="6">
    <location>
        <position position="82"/>
    </location>
    <ligand>
        <name>[4Fe-4S] cluster</name>
        <dbReference type="ChEBI" id="CHEBI:49883"/>
        <note>4Fe-4S-S-AdoMet</note>
    </ligand>
</feature>
<dbReference type="SFLD" id="SFLDS00029">
    <property type="entry name" value="Radical_SAM"/>
    <property type="match status" value="1"/>
</dbReference>
<dbReference type="Pfam" id="PF04055">
    <property type="entry name" value="Radical_SAM"/>
    <property type="match status" value="1"/>
</dbReference>
<dbReference type="SUPFAM" id="SSF102114">
    <property type="entry name" value="Radical SAM enzymes"/>
    <property type="match status" value="1"/>
</dbReference>
<keyword evidence="9" id="KW-1185">Reference proteome</keyword>
<organism evidence="8 9">
    <name type="scientific">Oleidesulfovibrio alaskensis (strain ATCC BAA-1058 / DSM 17464 / G20)</name>
    <name type="common">Desulfovibrio alaskensis</name>
    <dbReference type="NCBI Taxonomy" id="207559"/>
    <lineage>
        <taxon>Bacteria</taxon>
        <taxon>Pseudomonadati</taxon>
        <taxon>Thermodesulfobacteriota</taxon>
        <taxon>Desulfovibrionia</taxon>
        <taxon>Desulfovibrionales</taxon>
        <taxon>Desulfovibrionaceae</taxon>
        <taxon>Oleidesulfovibrio</taxon>
    </lineage>
</organism>
<dbReference type="Proteomes" id="UP000002710">
    <property type="component" value="Chromosome"/>
</dbReference>
<comment type="cofactor">
    <cofactor evidence="6">
        <name>[4Fe-4S] cluster</name>
        <dbReference type="ChEBI" id="CHEBI:49883"/>
    </cofactor>
    <text evidence="6">Binds 1 [4Fe-4S] cluster. The cluster is coordinated with 3 cysteines and an exchangeable S-adenosyl-L-methionine.</text>
</comment>
<dbReference type="InterPro" id="IPR027596">
    <property type="entry name" value="AmmeMemoSam_rS"/>
</dbReference>
<dbReference type="KEGG" id="dde:Dde_1670"/>
<dbReference type="PROSITE" id="PS51918">
    <property type="entry name" value="RADICAL_SAM"/>
    <property type="match status" value="1"/>
</dbReference>
<name>Q311C9_OLEA2</name>
<dbReference type="InterPro" id="IPR016431">
    <property type="entry name" value="Pyrv-formate_lyase-activ_prd"/>
</dbReference>
<keyword evidence="4 6" id="KW-0408">Iron</keyword>
<dbReference type="InterPro" id="IPR007197">
    <property type="entry name" value="rSAM"/>
</dbReference>
<dbReference type="PANTHER" id="PTHR30352">
    <property type="entry name" value="PYRUVATE FORMATE-LYASE-ACTIVATING ENZYME"/>
    <property type="match status" value="1"/>
</dbReference>
<evidence type="ECO:0000259" key="7">
    <source>
        <dbReference type="PROSITE" id="PS51918"/>
    </source>
</evidence>
<dbReference type="PIRSF" id="PIRSF004869">
    <property type="entry name" value="PflX_prd"/>
    <property type="match status" value="1"/>
</dbReference>
<dbReference type="RefSeq" id="WP_011367617.1">
    <property type="nucleotide sequence ID" value="NC_007519.1"/>
</dbReference>
<keyword evidence="2 6" id="KW-0949">S-adenosyl-L-methionine</keyword>
<evidence type="ECO:0000256" key="2">
    <source>
        <dbReference type="ARBA" id="ARBA00022691"/>
    </source>
</evidence>
<evidence type="ECO:0000256" key="1">
    <source>
        <dbReference type="ARBA" id="ARBA00022485"/>
    </source>
</evidence>
<proteinExistence type="predicted"/>
<evidence type="ECO:0000256" key="6">
    <source>
        <dbReference type="PIRSR" id="PIRSR004869-50"/>
    </source>
</evidence>
<dbReference type="GO" id="GO:0003824">
    <property type="term" value="F:catalytic activity"/>
    <property type="evidence" value="ECO:0007669"/>
    <property type="project" value="InterPro"/>
</dbReference>
<dbReference type="InterPro" id="IPR013785">
    <property type="entry name" value="Aldolase_TIM"/>
</dbReference>
<keyword evidence="3 6" id="KW-0479">Metal-binding</keyword>
<dbReference type="Gene3D" id="3.20.20.70">
    <property type="entry name" value="Aldolase class I"/>
    <property type="match status" value="1"/>
</dbReference>
<evidence type="ECO:0000313" key="9">
    <source>
        <dbReference type="Proteomes" id="UP000002710"/>
    </source>
</evidence>
<sequence length="339" mass="36757">MHKAILWRPGKNNAVQCTLCCHYCLIPAGGKGACGVRLNDRGVLYTLVADNAAALNLDPVEKKPLFHFLPGTQTLSLGTEGCNMGCVFCQNHHLSQPVRAGKKPAGTPVSPDSLVKFALHSGAQSISYTYTEPTVFSELVISTSAAAAEHGLKNILVSNGYQSPEALSRLDATIHAANFDLKSFSDNFYRAHCGARLKPVLRTLRAAKKYGWWVEITTLVIDGMNDSMEELQAIATFIAAELGQDVPWHVSRFHPAYRMTGSAPTVPAAIERALESGYKAGLRFVYAGNMPGHAAENTYCPVCGQLLISRVGFTAHFNTAGRCARCNTTLPGIWTREQF</sequence>
<dbReference type="GO" id="GO:0051539">
    <property type="term" value="F:4 iron, 4 sulfur cluster binding"/>
    <property type="evidence" value="ECO:0007669"/>
    <property type="project" value="UniProtKB-KW"/>
</dbReference>
<feature type="binding site" evidence="6">
    <location>
        <position position="86"/>
    </location>
    <ligand>
        <name>[4Fe-4S] cluster</name>
        <dbReference type="ChEBI" id="CHEBI:49883"/>
        <note>4Fe-4S-S-AdoMet</note>
    </ligand>
</feature>
<reference evidence="8 9" key="1">
    <citation type="journal article" date="2011" name="J. Bacteriol.">
        <title>Complete genome sequence and updated annotation of Desulfovibrio alaskensis G20.</title>
        <authorList>
            <person name="Hauser L.J."/>
            <person name="Land M.L."/>
            <person name="Brown S.D."/>
            <person name="Larimer F."/>
            <person name="Keller K.L."/>
            <person name="Rapp-Giles B.J."/>
            <person name="Price M.N."/>
            <person name="Lin M."/>
            <person name="Bruce D.C."/>
            <person name="Detter J.C."/>
            <person name="Tapia R."/>
            <person name="Han C.S."/>
            <person name="Goodwin L.A."/>
            <person name="Cheng J.F."/>
            <person name="Pitluck S."/>
            <person name="Copeland A."/>
            <person name="Lucas S."/>
            <person name="Nolan M."/>
            <person name="Lapidus A.L."/>
            <person name="Palumbo A.V."/>
            <person name="Wall J.D."/>
        </authorList>
    </citation>
    <scope>NUCLEOTIDE SEQUENCE [LARGE SCALE GENOMIC DNA]</scope>
    <source>
        <strain evidence="9">ATCC BAA 1058 / DSM 17464 / G20</strain>
    </source>
</reference>
<evidence type="ECO:0000256" key="4">
    <source>
        <dbReference type="ARBA" id="ARBA00023004"/>
    </source>
</evidence>